<accession>A0A9Q3CU67</accession>
<comment type="caution">
    <text evidence="2">The sequence shown here is derived from an EMBL/GenBank/DDBJ whole genome shotgun (WGS) entry which is preliminary data.</text>
</comment>
<dbReference type="EMBL" id="AVOT02011060">
    <property type="protein sequence ID" value="MBW0491384.1"/>
    <property type="molecule type" value="Genomic_DNA"/>
</dbReference>
<reference evidence="2" key="1">
    <citation type="submission" date="2021-03" db="EMBL/GenBank/DDBJ databases">
        <title>Draft genome sequence of rust myrtle Austropuccinia psidii MF-1, a brazilian biotype.</title>
        <authorList>
            <person name="Quecine M.C."/>
            <person name="Pachon D.M.R."/>
            <person name="Bonatelli M.L."/>
            <person name="Correr F.H."/>
            <person name="Franceschini L.M."/>
            <person name="Leite T.F."/>
            <person name="Margarido G.R.A."/>
            <person name="Almeida C.A."/>
            <person name="Ferrarezi J.A."/>
            <person name="Labate C.A."/>
        </authorList>
    </citation>
    <scope>NUCLEOTIDE SEQUENCE</scope>
    <source>
        <strain evidence="2">MF-1</strain>
    </source>
</reference>
<organism evidence="2 3">
    <name type="scientific">Austropuccinia psidii MF-1</name>
    <dbReference type="NCBI Taxonomy" id="1389203"/>
    <lineage>
        <taxon>Eukaryota</taxon>
        <taxon>Fungi</taxon>
        <taxon>Dikarya</taxon>
        <taxon>Basidiomycota</taxon>
        <taxon>Pucciniomycotina</taxon>
        <taxon>Pucciniomycetes</taxon>
        <taxon>Pucciniales</taxon>
        <taxon>Sphaerophragmiaceae</taxon>
        <taxon>Austropuccinia</taxon>
    </lineage>
</organism>
<evidence type="ECO:0000313" key="2">
    <source>
        <dbReference type="EMBL" id="MBW0491384.1"/>
    </source>
</evidence>
<dbReference type="Proteomes" id="UP000765509">
    <property type="component" value="Unassembled WGS sequence"/>
</dbReference>
<proteinExistence type="predicted"/>
<gene>
    <name evidence="2" type="ORF">O181_031099</name>
</gene>
<feature type="compositionally biased region" description="Polar residues" evidence="1">
    <location>
        <begin position="33"/>
        <end position="50"/>
    </location>
</feature>
<dbReference type="AlphaFoldDB" id="A0A9Q3CU67"/>
<name>A0A9Q3CU67_9BASI</name>
<keyword evidence="3" id="KW-1185">Reference proteome</keyword>
<evidence type="ECO:0000256" key="1">
    <source>
        <dbReference type="SAM" id="MobiDB-lite"/>
    </source>
</evidence>
<feature type="compositionally biased region" description="Polar residues" evidence="1">
    <location>
        <begin position="1"/>
        <end position="11"/>
    </location>
</feature>
<evidence type="ECO:0000313" key="3">
    <source>
        <dbReference type="Proteomes" id="UP000765509"/>
    </source>
</evidence>
<sequence>MTLQPKHNQPQEVLKPPATAKQPTFAEVEKTNKVQSTRSRNKTLPQRETTILHPTTIKRFKKFGVMIRHKLGKPKPFQQKNLLKIINSINRILLKISFKTRDTPIQIQAVTQLPLGDICVFKRTRAEAKRLLTQRNLCTHLAELLFITTPSTIPISSHYCPTVLNLEDTNRISGVVFHTFLDQI</sequence>
<protein>
    <submittedName>
        <fullName evidence="2">Uncharacterized protein</fullName>
    </submittedName>
</protein>
<feature type="region of interest" description="Disordered" evidence="1">
    <location>
        <begin position="1"/>
        <end position="50"/>
    </location>
</feature>